<keyword evidence="4" id="KW-0378">Hydrolase</keyword>
<dbReference type="InterPro" id="IPR036286">
    <property type="entry name" value="LexA/Signal_pep-like_sf"/>
</dbReference>
<reference evidence="11 12" key="1">
    <citation type="submission" date="2018-05" db="EMBL/GenBank/DDBJ databases">
        <title>Draft genome of Methanospirillum lacunae Ki8-1.</title>
        <authorList>
            <person name="Dueholm M.S."/>
            <person name="Nielsen P.H."/>
            <person name="Bakmann L.F."/>
            <person name="Otzen D.E."/>
        </authorList>
    </citation>
    <scope>NUCLEOTIDE SEQUENCE [LARGE SCALE GENOMIC DNA]</scope>
    <source>
        <strain evidence="11 12">Ki8-1</strain>
    </source>
</reference>
<dbReference type="InterPro" id="IPR019756">
    <property type="entry name" value="Pept_S26A_signal_pept_1_Ser-AS"/>
</dbReference>
<comment type="subcellular location">
    <subcellularLocation>
        <location evidence="1">Endoplasmic reticulum membrane</location>
        <topology evidence="1">Single-pass type II membrane protein</topology>
    </subcellularLocation>
</comment>
<dbReference type="GO" id="GO:0006465">
    <property type="term" value="P:signal peptide processing"/>
    <property type="evidence" value="ECO:0007669"/>
    <property type="project" value="InterPro"/>
</dbReference>
<evidence type="ECO:0000256" key="2">
    <source>
        <dbReference type="ARBA" id="ARBA00022670"/>
    </source>
</evidence>
<evidence type="ECO:0000256" key="8">
    <source>
        <dbReference type="ARBA" id="ARBA00023136"/>
    </source>
</evidence>
<dbReference type="RefSeq" id="WP_109967867.1">
    <property type="nucleotide sequence ID" value="NZ_CP176093.1"/>
</dbReference>
<sequence>MNHNPPQITQLNVGYYLDNLPEINGDEIVYSGMSMYPTFIDGDKVIFDRFSQIKHGDVIVYPEPGGHRYIIHRVIEIQGEQVQTAGDNNRSPDSYSIDRQSIIGKVIRKRRFDVSSSVRGEIWGRIYFRYRVSIHRRILESITFGKPLYELLVRGAILGKLFAPFLDIRQVVLIKDGKTEIRLFLNNHYVGVRKGVDQPWSIRAPFRIFIDPDKLPAYRDVIREALEEELSSMRNTPDDRKLGVTQEN</sequence>
<keyword evidence="8" id="KW-0472">Membrane</keyword>
<dbReference type="OrthoDB" id="4822at2157"/>
<evidence type="ECO:0000259" key="10">
    <source>
        <dbReference type="Pfam" id="PF00717"/>
    </source>
</evidence>
<gene>
    <name evidence="11" type="ORF">DK846_05135</name>
</gene>
<feature type="domain" description="Peptidase S24/S26A/S26B/S26C" evidence="10">
    <location>
        <begin position="31"/>
        <end position="107"/>
    </location>
</feature>
<dbReference type="EMBL" id="QGMY01000003">
    <property type="protein sequence ID" value="PWR73213.1"/>
    <property type="molecule type" value="Genomic_DNA"/>
</dbReference>
<accession>A0A2V2ND37</accession>
<evidence type="ECO:0000256" key="6">
    <source>
        <dbReference type="ARBA" id="ARBA00022968"/>
    </source>
</evidence>
<protein>
    <submittedName>
        <fullName evidence="11">Signal peptidase I</fullName>
    </submittedName>
</protein>
<comment type="function">
    <text evidence="9">Catalytic component of the signal peptidase complex (SPC) which catalyzes the cleavage of N-terminal signal sequences from nascent proteins as they are translocated into the lumen of the endoplasmic reticulum. Specifically cleaves N-terminal signal peptides that contain a hydrophobic alpha-helix (h-region) shorter than 18-20 amino acids.</text>
</comment>
<dbReference type="InterPro" id="IPR015927">
    <property type="entry name" value="Peptidase_S24_S26A/B/C"/>
</dbReference>
<evidence type="ECO:0000313" key="12">
    <source>
        <dbReference type="Proteomes" id="UP000245657"/>
    </source>
</evidence>
<comment type="caution">
    <text evidence="11">The sequence shown here is derived from an EMBL/GenBank/DDBJ whole genome shotgun (WGS) entry which is preliminary data.</text>
</comment>
<dbReference type="GeneID" id="97549934"/>
<dbReference type="Pfam" id="PF00717">
    <property type="entry name" value="Peptidase_S24"/>
    <property type="match status" value="1"/>
</dbReference>
<dbReference type="Gene3D" id="2.10.109.10">
    <property type="entry name" value="Umud Fragment, subunit A"/>
    <property type="match status" value="1"/>
</dbReference>
<evidence type="ECO:0000256" key="3">
    <source>
        <dbReference type="ARBA" id="ARBA00022692"/>
    </source>
</evidence>
<dbReference type="InterPro" id="IPR001733">
    <property type="entry name" value="Peptidase_S26B"/>
</dbReference>
<name>A0A2V2ND37_9EURY</name>
<keyword evidence="5" id="KW-0256">Endoplasmic reticulum</keyword>
<dbReference type="NCBIfam" id="TIGR02228">
    <property type="entry name" value="sigpep_I_arch"/>
    <property type="match status" value="1"/>
</dbReference>
<evidence type="ECO:0000313" key="11">
    <source>
        <dbReference type="EMBL" id="PWR73213.1"/>
    </source>
</evidence>
<dbReference type="Proteomes" id="UP000245657">
    <property type="component" value="Unassembled WGS sequence"/>
</dbReference>
<keyword evidence="7" id="KW-1133">Transmembrane helix</keyword>
<dbReference type="SUPFAM" id="SSF51306">
    <property type="entry name" value="LexA/Signal peptidase"/>
    <property type="match status" value="1"/>
</dbReference>
<dbReference type="PROSITE" id="PS00501">
    <property type="entry name" value="SPASE_I_1"/>
    <property type="match status" value="1"/>
</dbReference>
<organism evidence="11 12">
    <name type="scientific">Methanospirillum lacunae</name>
    <dbReference type="NCBI Taxonomy" id="668570"/>
    <lineage>
        <taxon>Archaea</taxon>
        <taxon>Methanobacteriati</taxon>
        <taxon>Methanobacteriota</taxon>
        <taxon>Stenosarchaea group</taxon>
        <taxon>Methanomicrobia</taxon>
        <taxon>Methanomicrobiales</taxon>
        <taxon>Methanospirillaceae</taxon>
        <taxon>Methanospirillum</taxon>
    </lineage>
</organism>
<dbReference type="GO" id="GO:0004252">
    <property type="term" value="F:serine-type endopeptidase activity"/>
    <property type="evidence" value="ECO:0007669"/>
    <property type="project" value="InterPro"/>
</dbReference>
<dbReference type="AlphaFoldDB" id="A0A2V2ND37"/>
<evidence type="ECO:0000256" key="7">
    <source>
        <dbReference type="ARBA" id="ARBA00022989"/>
    </source>
</evidence>
<proteinExistence type="predicted"/>
<keyword evidence="6" id="KW-0735">Signal-anchor</keyword>
<evidence type="ECO:0000256" key="1">
    <source>
        <dbReference type="ARBA" id="ARBA00004648"/>
    </source>
</evidence>
<dbReference type="GO" id="GO:0016020">
    <property type="term" value="C:membrane"/>
    <property type="evidence" value="ECO:0007669"/>
    <property type="project" value="InterPro"/>
</dbReference>
<evidence type="ECO:0000256" key="9">
    <source>
        <dbReference type="ARBA" id="ARBA00045533"/>
    </source>
</evidence>
<evidence type="ECO:0000256" key="5">
    <source>
        <dbReference type="ARBA" id="ARBA00022824"/>
    </source>
</evidence>
<evidence type="ECO:0000256" key="4">
    <source>
        <dbReference type="ARBA" id="ARBA00022801"/>
    </source>
</evidence>
<keyword evidence="3" id="KW-0812">Transmembrane</keyword>
<dbReference type="CDD" id="cd06462">
    <property type="entry name" value="Peptidase_S24_S26"/>
    <property type="match status" value="1"/>
</dbReference>
<keyword evidence="2" id="KW-0645">Protease</keyword>
<keyword evidence="12" id="KW-1185">Reference proteome</keyword>